<dbReference type="InterPro" id="IPR048720">
    <property type="entry name" value="PROPPIN"/>
</dbReference>
<evidence type="ECO:0000256" key="1">
    <source>
        <dbReference type="ARBA" id="ARBA00022574"/>
    </source>
</evidence>
<keyword evidence="1" id="KW-0853">WD repeat</keyword>
<gene>
    <name evidence="4" type="ORF">TRSC58_04998</name>
</gene>
<dbReference type="SUPFAM" id="SSF50978">
    <property type="entry name" value="WD40 repeat-like"/>
    <property type="match status" value="1"/>
</dbReference>
<dbReference type="EMBL" id="AUPL01004998">
    <property type="protein sequence ID" value="ESL07314.1"/>
    <property type="molecule type" value="Genomic_DNA"/>
</dbReference>
<proteinExistence type="inferred from homology"/>
<protein>
    <submittedName>
        <fullName evidence="4">Uncharacterized protein</fullName>
    </submittedName>
</protein>
<evidence type="ECO:0000256" key="3">
    <source>
        <dbReference type="ARBA" id="ARBA00025740"/>
    </source>
</evidence>
<dbReference type="InterPro" id="IPR015943">
    <property type="entry name" value="WD40/YVTN_repeat-like_dom_sf"/>
</dbReference>
<dbReference type="Proteomes" id="UP000031737">
    <property type="component" value="Unassembled WGS sequence"/>
</dbReference>
<comment type="similarity">
    <text evidence="3">Belongs to the WD repeat PROPPIN family.</text>
</comment>
<evidence type="ECO:0000313" key="4">
    <source>
        <dbReference type="EMBL" id="ESL07314.1"/>
    </source>
</evidence>
<sequence>MIVERPEQRVTCLSWNSEGTNLAVGLTHGFIIYSTELLLSEDGWLHEVVRWPVLGGVSILALHGQSNLVILVGWEVSYRDTVMILDLSVDNTMSHDHWVLARVKLPTVVNALRFHPCMVLVSVETGPIYVFDHTLRMIESFEVSNPTSNSPPRGDTLALGTMLVEKLACGICYSQLFGVILGPKSGTVRCICYATKRHVKQGLLQERLSDLGNKLTPQLTVNVMELHRNEVRCITTTPDGVRALTVSERGTSLKLIDVENRILLCQFFRGTTPNVVHALGLLVSFTGTIAACISGTGTFHLFYFNTSNAVEFGAAGAVNADRSVGSYSLMQAWSDYRNSVCPKARLLIPEDELYNSLCRQEDSGKSIYSMALRPVAKKDSCVAFVVQRCMLPRGITKRARILSVQAEFSLAESIKIVRSFYFPQDEL</sequence>
<dbReference type="VEuPathDB" id="TriTrypDB:TRSC58_04998"/>
<dbReference type="Gene3D" id="2.130.10.10">
    <property type="entry name" value="YVTN repeat-like/Quinoprotein amine dehydrogenase"/>
    <property type="match status" value="1"/>
</dbReference>
<evidence type="ECO:0000256" key="2">
    <source>
        <dbReference type="ARBA" id="ARBA00022737"/>
    </source>
</evidence>
<evidence type="ECO:0000313" key="5">
    <source>
        <dbReference type="Proteomes" id="UP000031737"/>
    </source>
</evidence>
<dbReference type="InterPro" id="IPR036322">
    <property type="entry name" value="WD40_repeat_dom_sf"/>
</dbReference>
<organism evidence="4 5">
    <name type="scientific">Trypanosoma rangeli SC58</name>
    <dbReference type="NCBI Taxonomy" id="429131"/>
    <lineage>
        <taxon>Eukaryota</taxon>
        <taxon>Discoba</taxon>
        <taxon>Euglenozoa</taxon>
        <taxon>Kinetoplastea</taxon>
        <taxon>Metakinetoplastina</taxon>
        <taxon>Trypanosomatida</taxon>
        <taxon>Trypanosomatidae</taxon>
        <taxon>Trypanosoma</taxon>
        <taxon>Herpetosoma</taxon>
    </lineage>
</organism>
<comment type="caution">
    <text evidence="4">The sequence shown here is derived from an EMBL/GenBank/DDBJ whole genome shotgun (WGS) entry which is preliminary data.</text>
</comment>
<reference evidence="4 5" key="1">
    <citation type="submission" date="2013-07" db="EMBL/GenBank/DDBJ databases">
        <authorList>
            <person name="Stoco P.H."/>
            <person name="Wagner G."/>
            <person name="Gerber A."/>
            <person name="Zaha A."/>
            <person name="Thompson C."/>
            <person name="Bartholomeu D.C."/>
            <person name="Luckemeyer D.D."/>
            <person name="Bahia D."/>
            <person name="Loreto E."/>
            <person name="Prestes E.B."/>
            <person name="Lima F.M."/>
            <person name="Rodrigues-Luiz G."/>
            <person name="Vallejo G.A."/>
            <person name="Filho J.F."/>
            <person name="Monteiro K.M."/>
            <person name="Tyler K.M."/>
            <person name="de Almeida L.G."/>
            <person name="Ortiz M.F."/>
            <person name="Siervo M.A."/>
            <person name="de Moraes M.H."/>
            <person name="Cunha O.L."/>
            <person name="Mendonca-Neto R."/>
            <person name="Silva R."/>
            <person name="Teixeira S.M."/>
            <person name="Murta S.M."/>
            <person name="Sincero T.C."/>
            <person name="Mendes T.A."/>
            <person name="Urmenyi T.P."/>
            <person name="Silva V.G."/>
            <person name="da Rocha W.D."/>
            <person name="Andersson B."/>
            <person name="Romanha A.J."/>
            <person name="Steindel M."/>
            <person name="de Vasconcelos A.T."/>
            <person name="Grisard E.C."/>
        </authorList>
    </citation>
    <scope>NUCLEOTIDE SEQUENCE [LARGE SCALE GENOMIC DNA]</scope>
    <source>
        <strain evidence="4 5">SC58</strain>
    </source>
</reference>
<dbReference type="OrthoDB" id="1667587at2759"/>
<keyword evidence="2" id="KW-0677">Repeat</keyword>
<keyword evidence="5" id="KW-1185">Reference proteome</keyword>
<accession>A0A061IXA3</accession>
<name>A0A061IXA3_TRYRA</name>
<dbReference type="AlphaFoldDB" id="A0A061IXA3"/>
<dbReference type="PANTHER" id="PTHR11227">
    <property type="entry name" value="WD-REPEAT PROTEIN INTERACTING WITH PHOSPHOINOSIDES WIPI -RELATED"/>
    <property type="match status" value="1"/>
</dbReference>